<dbReference type="Gene3D" id="3.50.50.60">
    <property type="entry name" value="FAD/NAD(P)-binding domain"/>
    <property type="match status" value="1"/>
</dbReference>
<evidence type="ECO:0000256" key="1">
    <source>
        <dbReference type="ARBA" id="ARBA00001974"/>
    </source>
</evidence>
<comment type="caution">
    <text evidence="12">The sequence shown here is derived from an EMBL/GenBank/DDBJ whole genome shotgun (WGS) entry which is preliminary data.</text>
</comment>
<protein>
    <recommendedName>
        <fullName evidence="11">FAD-binding domain-containing protein</fullName>
    </recommendedName>
</protein>
<evidence type="ECO:0000256" key="2">
    <source>
        <dbReference type="ARBA" id="ARBA00004370"/>
    </source>
</evidence>
<sequence>MSQGNFKVIVVGGGPSGLTAAYALYLAGIDFVVLERRENIVEDVGASLVLAAPSLRIMHQFGILEELLPIGSEIKVCKSFDVEGREFRHSTKIQLLRKNHGISPVAFHRAHLIEVMYNRLPAEAKAKFHLGKSLADIKSYDNGVQVTCTDGSLYEGSVIIGADGVHSKTRHLMRKLALQANPSRDWDPEEPFVSSYKCMWVNFMRPSEETGQNYDTQHKDRSLMYITGRERSWVFLYKKLPEPTQDRAFYSPADINEFASEFQDFPLNETLKLQDLWGKRVTVGMANLEEGVATHWSWGRVVLVGDACHKFTPNAGLGLNNGIQDVVMLCNGLQQAVCTDPLGQPRQSSLENMFNAYQETRKEMLKSDSSRSASMTRMHAWESMLYYIMSKYIMSSTLIEHFMIEVFASRRMREAFVLEYVAGKEPLEGKVKWNHAIPPCSEKA</sequence>
<dbReference type="GO" id="GO:0016020">
    <property type="term" value="C:membrane"/>
    <property type="evidence" value="ECO:0007669"/>
    <property type="project" value="UniProtKB-SubCell"/>
</dbReference>
<evidence type="ECO:0000256" key="10">
    <source>
        <dbReference type="ARBA" id="ARBA00023136"/>
    </source>
</evidence>
<comment type="cofactor">
    <cofactor evidence="1">
        <name>FAD</name>
        <dbReference type="ChEBI" id="CHEBI:57692"/>
    </cofactor>
</comment>
<evidence type="ECO:0000256" key="4">
    <source>
        <dbReference type="ARBA" id="ARBA00022630"/>
    </source>
</evidence>
<keyword evidence="8" id="KW-0560">Oxidoreductase</keyword>
<keyword evidence="7" id="KW-1133">Transmembrane helix</keyword>
<comment type="subcellular location">
    <subcellularLocation>
        <location evidence="2">Membrane</location>
    </subcellularLocation>
</comment>
<dbReference type="SUPFAM" id="SSF51905">
    <property type="entry name" value="FAD/NAD(P)-binding domain"/>
    <property type="match status" value="1"/>
</dbReference>
<dbReference type="InterPro" id="IPR050562">
    <property type="entry name" value="FAD_mOase_fung"/>
</dbReference>
<evidence type="ECO:0000256" key="3">
    <source>
        <dbReference type="ARBA" id="ARBA00007992"/>
    </source>
</evidence>
<name>A0A2H3GLN3_FUSOX</name>
<evidence type="ECO:0000256" key="5">
    <source>
        <dbReference type="ARBA" id="ARBA00022692"/>
    </source>
</evidence>
<keyword evidence="4" id="KW-0285">Flavoprotein</keyword>
<keyword evidence="5" id="KW-0812">Transmembrane</keyword>
<evidence type="ECO:0000256" key="6">
    <source>
        <dbReference type="ARBA" id="ARBA00022827"/>
    </source>
</evidence>
<dbReference type="Proteomes" id="UP000219602">
    <property type="component" value="Chromosome 11"/>
</dbReference>
<dbReference type="EMBL" id="MABQ02000009">
    <property type="protein sequence ID" value="PCD25979.1"/>
    <property type="molecule type" value="Genomic_DNA"/>
</dbReference>
<dbReference type="InterPro" id="IPR036188">
    <property type="entry name" value="FAD/NAD-bd_sf"/>
</dbReference>
<evidence type="ECO:0000256" key="8">
    <source>
        <dbReference type="ARBA" id="ARBA00023002"/>
    </source>
</evidence>
<gene>
    <name evidence="12" type="ORF">AU210_012413</name>
</gene>
<dbReference type="STRING" id="327505.A0A2H3GLN3"/>
<keyword evidence="6" id="KW-0274">FAD</keyword>
<accession>A0A2H3GLN3</accession>
<dbReference type="GO" id="GO:0071949">
    <property type="term" value="F:FAD binding"/>
    <property type="evidence" value="ECO:0007669"/>
    <property type="project" value="InterPro"/>
</dbReference>
<evidence type="ECO:0000259" key="11">
    <source>
        <dbReference type="Pfam" id="PF01494"/>
    </source>
</evidence>
<dbReference type="InterPro" id="IPR002938">
    <property type="entry name" value="FAD-bd"/>
</dbReference>
<keyword evidence="9" id="KW-0503">Monooxygenase</keyword>
<dbReference type="Pfam" id="PF01494">
    <property type="entry name" value="FAD_binding_3"/>
    <property type="match status" value="1"/>
</dbReference>
<proteinExistence type="inferred from homology"/>
<dbReference type="PANTHER" id="PTHR47356:SF2">
    <property type="entry name" value="FAD-BINDING DOMAIN-CONTAINING PROTEIN-RELATED"/>
    <property type="match status" value="1"/>
</dbReference>
<evidence type="ECO:0000313" key="13">
    <source>
        <dbReference type="Proteomes" id="UP000219602"/>
    </source>
</evidence>
<dbReference type="GO" id="GO:0004497">
    <property type="term" value="F:monooxygenase activity"/>
    <property type="evidence" value="ECO:0007669"/>
    <property type="project" value="UniProtKB-KW"/>
</dbReference>
<reference evidence="12 13" key="1">
    <citation type="journal article" date="2016" name="Environ. Microbiol.">
        <title>Effector profiles distinguish formae speciales of Fusarium oxysporum.</title>
        <authorList>
            <person name="van Dam P."/>
            <person name="Fokkens L."/>
            <person name="Schmidt S.M."/>
            <person name="Linmans J.H."/>
            <person name="Kistler H.C."/>
            <person name="Ma L.J."/>
            <person name="Rep M."/>
        </authorList>
    </citation>
    <scope>NUCLEOTIDE SEQUENCE [LARGE SCALE GENOMIC DNA]</scope>
    <source>
        <strain evidence="12 13">Forc016</strain>
    </source>
</reference>
<dbReference type="PANTHER" id="PTHR47356">
    <property type="entry name" value="FAD-DEPENDENT MONOOXYGENASE ASQG-RELATED"/>
    <property type="match status" value="1"/>
</dbReference>
<dbReference type="PRINTS" id="PR00420">
    <property type="entry name" value="RNGMNOXGNASE"/>
</dbReference>
<comment type="similarity">
    <text evidence="3">Belongs to the paxM FAD-dependent monooxygenase family.</text>
</comment>
<feature type="domain" description="FAD-binding" evidence="11">
    <location>
        <begin position="7"/>
        <end position="335"/>
    </location>
</feature>
<keyword evidence="10" id="KW-0472">Membrane</keyword>
<evidence type="ECO:0000313" key="12">
    <source>
        <dbReference type="EMBL" id="PCD25979.1"/>
    </source>
</evidence>
<evidence type="ECO:0000256" key="7">
    <source>
        <dbReference type="ARBA" id="ARBA00022989"/>
    </source>
</evidence>
<dbReference type="AlphaFoldDB" id="A0A2H3GLN3"/>
<organism evidence="12 13">
    <name type="scientific">Fusarium oxysporum f. sp. radicis-cucumerinum</name>
    <dbReference type="NCBI Taxonomy" id="327505"/>
    <lineage>
        <taxon>Eukaryota</taxon>
        <taxon>Fungi</taxon>
        <taxon>Dikarya</taxon>
        <taxon>Ascomycota</taxon>
        <taxon>Pezizomycotina</taxon>
        <taxon>Sordariomycetes</taxon>
        <taxon>Hypocreomycetidae</taxon>
        <taxon>Hypocreales</taxon>
        <taxon>Nectriaceae</taxon>
        <taxon>Fusarium</taxon>
        <taxon>Fusarium oxysporum species complex</taxon>
    </lineage>
</organism>
<reference evidence="12 13" key="2">
    <citation type="journal article" date="2017" name="Sci. Rep.">
        <title>A mobile pathogenicity chromosome in Fusarium oxysporum for infection of multiple cucurbit species.</title>
        <authorList>
            <person name="van Dam P."/>
            <person name="Fokkens L."/>
            <person name="Ayukawa Y."/>
            <person name="van der Gragt M."/>
            <person name="Ter Horst A."/>
            <person name="Brankovics B."/>
            <person name="Houterman P.M."/>
            <person name="Arie T."/>
            <person name="Rep M."/>
        </authorList>
    </citation>
    <scope>NUCLEOTIDE SEQUENCE [LARGE SCALE GENOMIC DNA]</scope>
    <source>
        <strain evidence="12 13">Forc016</strain>
    </source>
</reference>
<evidence type="ECO:0000256" key="9">
    <source>
        <dbReference type="ARBA" id="ARBA00023033"/>
    </source>
</evidence>